<evidence type="ECO:0000313" key="5">
    <source>
        <dbReference type="Proteomes" id="UP000744438"/>
    </source>
</evidence>
<evidence type="ECO:0000256" key="1">
    <source>
        <dbReference type="ARBA" id="ARBA00008324"/>
    </source>
</evidence>
<dbReference type="NCBIfam" id="TIGR00369">
    <property type="entry name" value="unchar_dom_1"/>
    <property type="match status" value="1"/>
</dbReference>
<dbReference type="InterPro" id="IPR029069">
    <property type="entry name" value="HotDog_dom_sf"/>
</dbReference>
<dbReference type="Pfam" id="PF03061">
    <property type="entry name" value="4HBT"/>
    <property type="match status" value="1"/>
</dbReference>
<protein>
    <submittedName>
        <fullName evidence="4">PaaI family thioesterase</fullName>
    </submittedName>
</protein>
<dbReference type="PANTHER" id="PTHR21660:SF1">
    <property type="entry name" value="ACYL-COENZYME A THIOESTERASE 13"/>
    <property type="match status" value="1"/>
</dbReference>
<dbReference type="EMBL" id="JADHQC010000008">
    <property type="protein sequence ID" value="MBL6811678.1"/>
    <property type="molecule type" value="Genomic_DNA"/>
</dbReference>
<dbReference type="InterPro" id="IPR039298">
    <property type="entry name" value="ACOT13"/>
</dbReference>
<dbReference type="GO" id="GO:0047617">
    <property type="term" value="F:fatty acyl-CoA hydrolase activity"/>
    <property type="evidence" value="ECO:0007669"/>
    <property type="project" value="InterPro"/>
</dbReference>
<reference evidence="4" key="1">
    <citation type="submission" date="2020-10" db="EMBL/GenBank/DDBJ databases">
        <title>Microbiome of the Black Sea water column analyzed by genome centric metagenomics.</title>
        <authorList>
            <person name="Cabello-Yeves P.J."/>
            <person name="Callieri C."/>
            <person name="Picazo A."/>
            <person name="Mehrshad M."/>
            <person name="Haro-Moreno J.M."/>
            <person name="Roda-Garcia J."/>
            <person name="Dzembekova N."/>
            <person name="Slabakova V."/>
            <person name="Slabakova N."/>
            <person name="Moncheva S."/>
            <person name="Rodriguez-Valera F."/>
        </authorList>
    </citation>
    <scope>NUCLEOTIDE SEQUENCE</scope>
    <source>
        <strain evidence="4">BS307-5m-G49</strain>
    </source>
</reference>
<accession>A0A937I4H3</accession>
<dbReference type="Proteomes" id="UP000744438">
    <property type="component" value="Unassembled WGS sequence"/>
</dbReference>
<comment type="similarity">
    <text evidence="1">Belongs to the thioesterase PaaI family.</text>
</comment>
<dbReference type="PANTHER" id="PTHR21660">
    <property type="entry name" value="THIOESTERASE SUPERFAMILY MEMBER-RELATED"/>
    <property type="match status" value="1"/>
</dbReference>
<dbReference type="Gene3D" id="3.10.129.10">
    <property type="entry name" value="Hotdog Thioesterase"/>
    <property type="match status" value="1"/>
</dbReference>
<dbReference type="AlphaFoldDB" id="A0A937I4H3"/>
<dbReference type="CDD" id="cd03443">
    <property type="entry name" value="PaaI_thioesterase"/>
    <property type="match status" value="1"/>
</dbReference>
<dbReference type="InterPro" id="IPR006683">
    <property type="entry name" value="Thioestr_dom"/>
</dbReference>
<dbReference type="SUPFAM" id="SSF54637">
    <property type="entry name" value="Thioesterase/thiol ester dehydrase-isomerase"/>
    <property type="match status" value="1"/>
</dbReference>
<evidence type="ECO:0000313" key="4">
    <source>
        <dbReference type="EMBL" id="MBL6811678.1"/>
    </source>
</evidence>
<gene>
    <name evidence="4" type="ORF">ISQ63_02205</name>
</gene>
<sequence>MQNDEKLKKFTKEFFGKSMEFLSLKYVESTDDEMIFSCQFKEECSNPMGSVQGGMITAALDDATAAAMISGYDEKKAPMTTDLHVLFHRPLAVGPAKMKVKIIKLGRSSATSEGRIYNQEDKLVATLLHTAQPVDRPN</sequence>
<organism evidence="4 5">
    <name type="scientific">SAR86 cluster bacterium</name>
    <dbReference type="NCBI Taxonomy" id="2030880"/>
    <lineage>
        <taxon>Bacteria</taxon>
        <taxon>Pseudomonadati</taxon>
        <taxon>Pseudomonadota</taxon>
        <taxon>Gammaproteobacteria</taxon>
        <taxon>SAR86 cluster</taxon>
    </lineage>
</organism>
<name>A0A937I4H3_9GAMM</name>
<evidence type="ECO:0000259" key="3">
    <source>
        <dbReference type="Pfam" id="PF03061"/>
    </source>
</evidence>
<evidence type="ECO:0000256" key="2">
    <source>
        <dbReference type="ARBA" id="ARBA00022801"/>
    </source>
</evidence>
<dbReference type="InterPro" id="IPR003736">
    <property type="entry name" value="PAAI_dom"/>
</dbReference>
<feature type="domain" description="Thioesterase" evidence="3">
    <location>
        <begin position="48"/>
        <end position="125"/>
    </location>
</feature>
<keyword evidence="2" id="KW-0378">Hydrolase</keyword>
<comment type="caution">
    <text evidence="4">The sequence shown here is derived from an EMBL/GenBank/DDBJ whole genome shotgun (WGS) entry which is preliminary data.</text>
</comment>
<proteinExistence type="inferred from homology"/>